<comment type="subunit">
    <text evidence="2">Self-associates forming complexes of several hundred monomers.</text>
</comment>
<evidence type="ECO:0000256" key="3">
    <source>
        <dbReference type="ARBA" id="ARBA00022525"/>
    </source>
</evidence>
<gene>
    <name evidence="10" type="ORF">V5799_015315</name>
</gene>
<name>A0AAQ4E0I4_AMBAM</name>
<evidence type="ECO:0000256" key="2">
    <source>
        <dbReference type="ARBA" id="ARBA00011764"/>
    </source>
</evidence>
<keyword evidence="11" id="KW-1185">Reference proteome</keyword>
<keyword evidence="6 8" id="KW-0325">Glycoprotein</keyword>
<keyword evidence="3 8" id="KW-0964">Secreted</keyword>
<evidence type="ECO:0000256" key="1">
    <source>
        <dbReference type="ARBA" id="ARBA00004613"/>
    </source>
</evidence>
<accession>A0AAQ4E0I4</accession>
<dbReference type="Proteomes" id="UP001321473">
    <property type="component" value="Unassembled WGS sequence"/>
</dbReference>
<comment type="caution">
    <text evidence="10">The sequence shown here is derived from an EMBL/GenBank/DDBJ whole genome shotgun (WGS) entry which is preliminary data.</text>
</comment>
<keyword evidence="5 8" id="KW-1015">Disulfide bond</keyword>
<comment type="subcellular location">
    <subcellularLocation>
        <location evidence="1 8">Secreted</location>
    </subcellularLocation>
</comment>
<dbReference type="AlphaFoldDB" id="A0AAQ4E0I4"/>
<evidence type="ECO:0000313" key="10">
    <source>
        <dbReference type="EMBL" id="KAK8768224.1"/>
    </source>
</evidence>
<protein>
    <recommendedName>
        <fullName evidence="8">Evasin</fullName>
    </recommendedName>
</protein>
<proteinExistence type="predicted"/>
<evidence type="ECO:0000256" key="7">
    <source>
        <dbReference type="ARBA" id="ARBA00025466"/>
    </source>
</evidence>
<dbReference type="EMBL" id="JARKHS020024325">
    <property type="protein sequence ID" value="KAK8768224.1"/>
    <property type="molecule type" value="Genomic_DNA"/>
</dbReference>
<dbReference type="InterPro" id="IPR045797">
    <property type="entry name" value="EVA_Class_A"/>
</dbReference>
<keyword evidence="4 8" id="KW-0732">Signal</keyword>
<dbReference type="Pfam" id="PF13873">
    <property type="entry name" value="Myb_DNA-bind_5"/>
    <property type="match status" value="1"/>
</dbReference>
<evidence type="ECO:0000259" key="9">
    <source>
        <dbReference type="Pfam" id="PF13873"/>
    </source>
</evidence>
<dbReference type="InterPro" id="IPR028002">
    <property type="entry name" value="Myb_DNA-bind_5"/>
</dbReference>
<dbReference type="Gene3D" id="2.30.130.100">
    <property type="match status" value="1"/>
</dbReference>
<evidence type="ECO:0000256" key="5">
    <source>
        <dbReference type="ARBA" id="ARBA00023157"/>
    </source>
</evidence>
<sequence length="225" mass="25356">MAPKGPRMSAVQEEELLDFLEQHVFLARASTELSQSLTAARRRALWDEITEALNRAGPAVKTAEHWRRSWRQICCRKRAELAHLRAGQGWNALACFRICLNNYIHNIMKALLYIGASCFLLLALNGSAENTQTGEEYHDYGTDTCPFPVLGNKSLKTKFVGCRQECNGGIPTIADGSPCYVIDRDVWDWMVPLLWHNCPLGECEKGVCVDQHKKETCMKGKGEKK</sequence>
<dbReference type="GO" id="GO:0005576">
    <property type="term" value="C:extracellular region"/>
    <property type="evidence" value="ECO:0007669"/>
    <property type="project" value="UniProtKB-SubCell"/>
</dbReference>
<reference evidence="10 11" key="1">
    <citation type="journal article" date="2023" name="Arcadia Sci">
        <title>De novo assembly of a long-read Amblyomma americanum tick genome.</title>
        <authorList>
            <person name="Chou S."/>
            <person name="Poskanzer K.E."/>
            <person name="Rollins M."/>
            <person name="Thuy-Boun P.S."/>
        </authorList>
    </citation>
    <scope>NUCLEOTIDE SEQUENCE [LARGE SCALE GENOMIC DNA]</scope>
    <source>
        <strain evidence="10">F_SG_1</strain>
        <tissue evidence="10">Salivary glands</tissue>
    </source>
</reference>
<comment type="function">
    <text evidence="8">Salivary chemokine-binding protein which binds to host chemokines.</text>
</comment>
<comment type="function">
    <text evidence="7">Involved in transvection phenomena (= synapsis-dependent gene expression), where the synaptic pairing of chromosomes carrying genes with which zeste interacts influences the expression of these genes. Zeste binds to DNA and stimulates transcription from a nearby promoter.</text>
</comment>
<dbReference type="Pfam" id="PF19429">
    <property type="entry name" value="EVA_Class_A"/>
    <property type="match status" value="1"/>
</dbReference>
<evidence type="ECO:0000256" key="8">
    <source>
        <dbReference type="RuleBase" id="RU369006"/>
    </source>
</evidence>
<dbReference type="GO" id="GO:0019957">
    <property type="term" value="F:C-C chemokine binding"/>
    <property type="evidence" value="ECO:0007669"/>
    <property type="project" value="InterPro"/>
</dbReference>
<evidence type="ECO:0000256" key="4">
    <source>
        <dbReference type="ARBA" id="ARBA00022729"/>
    </source>
</evidence>
<evidence type="ECO:0000256" key="6">
    <source>
        <dbReference type="ARBA" id="ARBA00023180"/>
    </source>
</evidence>
<organism evidence="10 11">
    <name type="scientific">Amblyomma americanum</name>
    <name type="common">Lone star tick</name>
    <dbReference type="NCBI Taxonomy" id="6943"/>
    <lineage>
        <taxon>Eukaryota</taxon>
        <taxon>Metazoa</taxon>
        <taxon>Ecdysozoa</taxon>
        <taxon>Arthropoda</taxon>
        <taxon>Chelicerata</taxon>
        <taxon>Arachnida</taxon>
        <taxon>Acari</taxon>
        <taxon>Parasitiformes</taxon>
        <taxon>Ixodida</taxon>
        <taxon>Ixodoidea</taxon>
        <taxon>Ixodidae</taxon>
        <taxon>Amblyomminae</taxon>
        <taxon>Amblyomma</taxon>
    </lineage>
</organism>
<feature type="domain" description="Myb/SANT-like DNA-binding" evidence="9">
    <location>
        <begin position="5"/>
        <end position="83"/>
    </location>
</feature>
<evidence type="ECO:0000313" key="11">
    <source>
        <dbReference type="Proteomes" id="UP001321473"/>
    </source>
</evidence>